<name>A0A2P5X7V3_GOSBA</name>
<dbReference type="Proteomes" id="UP000239757">
    <property type="component" value="Unassembled WGS sequence"/>
</dbReference>
<feature type="region of interest" description="Disordered" evidence="1">
    <location>
        <begin position="24"/>
        <end position="43"/>
    </location>
</feature>
<evidence type="ECO:0000256" key="1">
    <source>
        <dbReference type="SAM" id="MobiDB-lite"/>
    </source>
</evidence>
<evidence type="ECO:0000313" key="3">
    <source>
        <dbReference type="Proteomes" id="UP000239757"/>
    </source>
</evidence>
<gene>
    <name evidence="2" type="ORF">GOBAR_AA21254</name>
</gene>
<evidence type="ECO:0000313" key="2">
    <source>
        <dbReference type="EMBL" id="PPR99413.1"/>
    </source>
</evidence>
<organism evidence="2 3">
    <name type="scientific">Gossypium barbadense</name>
    <name type="common">Sea Island cotton</name>
    <name type="synonym">Hibiscus barbadensis</name>
    <dbReference type="NCBI Taxonomy" id="3634"/>
    <lineage>
        <taxon>Eukaryota</taxon>
        <taxon>Viridiplantae</taxon>
        <taxon>Streptophyta</taxon>
        <taxon>Embryophyta</taxon>
        <taxon>Tracheophyta</taxon>
        <taxon>Spermatophyta</taxon>
        <taxon>Magnoliopsida</taxon>
        <taxon>eudicotyledons</taxon>
        <taxon>Gunneridae</taxon>
        <taxon>Pentapetalae</taxon>
        <taxon>rosids</taxon>
        <taxon>malvids</taxon>
        <taxon>Malvales</taxon>
        <taxon>Malvaceae</taxon>
        <taxon>Malvoideae</taxon>
        <taxon>Gossypium</taxon>
    </lineage>
</organism>
<dbReference type="AlphaFoldDB" id="A0A2P5X7V3"/>
<proteinExistence type="predicted"/>
<accession>A0A2P5X7V3</accession>
<sequence length="82" mass="9152">MGFTHWRQALPDWRIGHILQSEVHSAHGRSTVDTESAPVGRRAMPIKLHSASSEKQYQQRVSYVSAAVRQISSERASSHALS</sequence>
<reference evidence="2 3" key="1">
    <citation type="submission" date="2015-01" db="EMBL/GenBank/DDBJ databases">
        <title>Genome of allotetraploid Gossypium barbadense reveals genomic plasticity and fiber elongation in cotton evolution.</title>
        <authorList>
            <person name="Chen X."/>
            <person name="Liu X."/>
            <person name="Zhao B."/>
            <person name="Zheng H."/>
            <person name="Hu Y."/>
            <person name="Lu G."/>
            <person name="Yang C."/>
            <person name="Chen J."/>
            <person name="Shan C."/>
            <person name="Zhang L."/>
            <person name="Zhou Y."/>
            <person name="Wang L."/>
            <person name="Guo W."/>
            <person name="Bai Y."/>
            <person name="Ruan J."/>
            <person name="Shangguan X."/>
            <person name="Mao Y."/>
            <person name="Jiang J."/>
            <person name="Zhu Y."/>
            <person name="Lei J."/>
            <person name="Kang H."/>
            <person name="Chen S."/>
            <person name="He X."/>
            <person name="Wang R."/>
            <person name="Wang Y."/>
            <person name="Chen J."/>
            <person name="Wang L."/>
            <person name="Yu S."/>
            <person name="Wang B."/>
            <person name="Wei J."/>
            <person name="Song S."/>
            <person name="Lu X."/>
            <person name="Gao Z."/>
            <person name="Gu W."/>
            <person name="Deng X."/>
            <person name="Ma D."/>
            <person name="Wang S."/>
            <person name="Liang W."/>
            <person name="Fang L."/>
            <person name="Cai C."/>
            <person name="Zhu X."/>
            <person name="Zhou B."/>
            <person name="Zhang Y."/>
            <person name="Chen Z."/>
            <person name="Xu S."/>
            <person name="Zhu R."/>
            <person name="Wang S."/>
            <person name="Zhang T."/>
            <person name="Zhao G."/>
        </authorList>
    </citation>
    <scope>NUCLEOTIDE SEQUENCE [LARGE SCALE GENOMIC DNA]</scope>
    <source>
        <strain evidence="3">cv. Xinhai21</strain>
        <tissue evidence="2">Leaf</tissue>
    </source>
</reference>
<protein>
    <submittedName>
        <fullName evidence="2">Uncharacterized protein</fullName>
    </submittedName>
</protein>
<dbReference type="EMBL" id="KZ665496">
    <property type="protein sequence ID" value="PPR99413.1"/>
    <property type="molecule type" value="Genomic_DNA"/>
</dbReference>